<evidence type="ECO:0000313" key="3">
    <source>
        <dbReference type="Proteomes" id="UP000002420"/>
    </source>
</evidence>
<dbReference type="OrthoDB" id="1467561at2"/>
<feature type="signal peptide" evidence="1">
    <location>
        <begin position="1"/>
        <end position="22"/>
    </location>
</feature>
<dbReference type="STRING" id="398767.Glov_2924"/>
<organism evidence="2 3">
    <name type="scientific">Trichlorobacter lovleyi (strain ATCC BAA-1151 / DSM 17278 / SZ)</name>
    <name type="common">Geobacter lovleyi</name>
    <dbReference type="NCBI Taxonomy" id="398767"/>
    <lineage>
        <taxon>Bacteria</taxon>
        <taxon>Pseudomonadati</taxon>
        <taxon>Thermodesulfobacteriota</taxon>
        <taxon>Desulfuromonadia</taxon>
        <taxon>Geobacterales</taxon>
        <taxon>Geobacteraceae</taxon>
        <taxon>Trichlorobacter</taxon>
    </lineage>
</organism>
<reference evidence="2 3" key="1">
    <citation type="submission" date="2008-05" db="EMBL/GenBank/DDBJ databases">
        <title>Complete sequence of chromosome of Geobacter lovleyi SZ.</title>
        <authorList>
            <consortium name="US DOE Joint Genome Institute"/>
            <person name="Lucas S."/>
            <person name="Copeland A."/>
            <person name="Lapidus A."/>
            <person name="Glavina del Rio T."/>
            <person name="Dalin E."/>
            <person name="Tice H."/>
            <person name="Bruce D."/>
            <person name="Goodwin L."/>
            <person name="Pitluck S."/>
            <person name="Chertkov O."/>
            <person name="Meincke L."/>
            <person name="Brettin T."/>
            <person name="Detter J.C."/>
            <person name="Han C."/>
            <person name="Tapia R."/>
            <person name="Kuske C.R."/>
            <person name="Schmutz J."/>
            <person name="Larimer F."/>
            <person name="Land M."/>
            <person name="Hauser L."/>
            <person name="Kyrpides N."/>
            <person name="Mikhailova N."/>
            <person name="Sung Y."/>
            <person name="Fletcher K.E."/>
            <person name="Ritalahti K.M."/>
            <person name="Loeffler F.E."/>
            <person name="Richardson P."/>
        </authorList>
    </citation>
    <scope>NUCLEOTIDE SEQUENCE [LARGE SCALE GENOMIC DNA]</scope>
    <source>
        <strain evidence="3">ATCC BAA-1151 / DSM 17278 / SZ</strain>
    </source>
</reference>
<dbReference type="Proteomes" id="UP000002420">
    <property type="component" value="Chromosome"/>
</dbReference>
<dbReference type="KEGG" id="glo:Glov_2924"/>
<accession>B3E8F5</accession>
<evidence type="ECO:0000256" key="1">
    <source>
        <dbReference type="SAM" id="SignalP"/>
    </source>
</evidence>
<keyword evidence="1" id="KW-0732">Signal</keyword>
<proteinExistence type="predicted"/>
<name>B3E8F5_TRIL1</name>
<dbReference type="EMBL" id="CP001089">
    <property type="protein sequence ID" value="ACD96631.1"/>
    <property type="molecule type" value="Genomic_DNA"/>
</dbReference>
<dbReference type="HOGENOM" id="CLU_705479_0_0_7"/>
<sequence>MNMFRFIATLCLSLWIAVPANAGLLNKLMDSRAGDDYPLQAVPFDFSAAMESPGSIVKDYLDTYQTMDIKGTKRVIIPSFQVRFCMMDDATKTYSSSYTAGNMKFTSSSTAFAGVMLKLDATARQKLTDLLYERFVKQLKDIGIEVVKVDPALQMAEVQTGIKETPESGAIEDLFTMVGRETKQEKKAKTSWSYPWSIHHPTQTTTLTFGGVLDGNGPGYSWARMAERPVISPSVVKVAKQMGVGVITVGYEIRLEKMEASMDKSGGFFSKPKPQVKAEPVLRTRLLGFKLMPEQGDRLVMAIGMTGGQNFVGMNFDGLGIQPVASTFPVGGPKYGNYPWIELEGSYGGLRGTGSDGAWELAPDPVKLEGDLTKVMDAQYALLFHLIKQAK</sequence>
<dbReference type="AlphaFoldDB" id="B3E8F5"/>
<feature type="chain" id="PRO_5002786051" description="Tle cognate immunity protein 4 C-terminal domain-containing protein" evidence="1">
    <location>
        <begin position="23"/>
        <end position="391"/>
    </location>
</feature>
<keyword evidence="3" id="KW-1185">Reference proteome</keyword>
<gene>
    <name evidence="2" type="ordered locus">Glov_2924</name>
</gene>
<protein>
    <recommendedName>
        <fullName evidence="4">Tle cognate immunity protein 4 C-terminal domain-containing protein</fullName>
    </recommendedName>
</protein>
<evidence type="ECO:0008006" key="4">
    <source>
        <dbReference type="Google" id="ProtNLM"/>
    </source>
</evidence>
<evidence type="ECO:0000313" key="2">
    <source>
        <dbReference type="EMBL" id="ACD96631.1"/>
    </source>
</evidence>
<dbReference type="RefSeq" id="WP_012470956.1">
    <property type="nucleotide sequence ID" value="NC_010814.1"/>
</dbReference>